<dbReference type="NCBIfam" id="TIGR01484">
    <property type="entry name" value="HAD-SF-IIB"/>
    <property type="match status" value="1"/>
</dbReference>
<dbReference type="PROSITE" id="PS01229">
    <property type="entry name" value="COF_2"/>
    <property type="match status" value="1"/>
</dbReference>
<dbReference type="GO" id="GO:0000287">
    <property type="term" value="F:magnesium ion binding"/>
    <property type="evidence" value="ECO:0007669"/>
    <property type="project" value="TreeGrafter"/>
</dbReference>
<accession>A0A6N2VNR5</accession>
<dbReference type="InterPro" id="IPR036412">
    <property type="entry name" value="HAD-like_sf"/>
</dbReference>
<sequence>MNKIVFLDIDGTLYCDGIGIPESAQRAVAELMDKGCKVVLCTGRAYGMVPESYMEQGFHGMIAAAGAHVICEGRELCNQKVSGENLQKVIDYGQNSRIGIILEGVKGSYYDPDNQDDLYLKVVERLRETTTPYVYPLSQAEEVNKWTYHHMDFAQKDFVEEMTGGVMTGIIHKEVNSVEFIPSGINKATGIKMVLDHFGIDRKDSYAFGDSANDIEMLNYVQYGVAMGNAVPELLEQAKYKTEPADRDGLALGLKRLGLIG</sequence>
<organism evidence="1">
    <name type="scientific">Anaerostipes caccae</name>
    <dbReference type="NCBI Taxonomy" id="105841"/>
    <lineage>
        <taxon>Bacteria</taxon>
        <taxon>Bacillati</taxon>
        <taxon>Bacillota</taxon>
        <taxon>Clostridia</taxon>
        <taxon>Lachnospirales</taxon>
        <taxon>Lachnospiraceae</taxon>
        <taxon>Anaerostipes</taxon>
    </lineage>
</organism>
<dbReference type="SFLD" id="SFLDS00003">
    <property type="entry name" value="Haloacid_Dehalogenase"/>
    <property type="match status" value="1"/>
</dbReference>
<keyword evidence="1" id="KW-0413">Isomerase</keyword>
<dbReference type="InterPro" id="IPR006379">
    <property type="entry name" value="HAD-SF_hydro_IIB"/>
</dbReference>
<dbReference type="SUPFAM" id="SSF56784">
    <property type="entry name" value="HAD-like"/>
    <property type="match status" value="1"/>
</dbReference>
<dbReference type="EMBL" id="CACRSQ010000007">
    <property type="protein sequence ID" value="VYT31894.1"/>
    <property type="molecule type" value="Genomic_DNA"/>
</dbReference>
<dbReference type="NCBIfam" id="TIGR00099">
    <property type="entry name" value="Cof-subfamily"/>
    <property type="match status" value="1"/>
</dbReference>
<dbReference type="GeneID" id="69469820"/>
<dbReference type="PANTHER" id="PTHR10000">
    <property type="entry name" value="PHOSPHOSERINE PHOSPHATASE"/>
    <property type="match status" value="1"/>
</dbReference>
<gene>
    <name evidence="1" type="ORF">ACLFYP115_02669</name>
</gene>
<dbReference type="RefSeq" id="WP_006568711.1">
    <property type="nucleotide sequence ID" value="NZ_BAABRZ010000002.1"/>
</dbReference>
<dbReference type="Gene3D" id="3.40.50.1000">
    <property type="entry name" value="HAD superfamily/HAD-like"/>
    <property type="match status" value="1"/>
</dbReference>
<dbReference type="SFLD" id="SFLDG01140">
    <property type="entry name" value="C2.B:_Phosphomannomutase_and_P"/>
    <property type="match status" value="1"/>
</dbReference>
<dbReference type="AlphaFoldDB" id="A0A6N2VNR5"/>
<evidence type="ECO:0000313" key="1">
    <source>
        <dbReference type="EMBL" id="VYT31894.1"/>
    </source>
</evidence>
<name>A0A6N2VNR5_9FIRM</name>
<dbReference type="InterPro" id="IPR023214">
    <property type="entry name" value="HAD_sf"/>
</dbReference>
<dbReference type="PANTHER" id="PTHR10000:SF25">
    <property type="entry name" value="PHOSPHATASE YKRA-RELATED"/>
    <property type="match status" value="1"/>
</dbReference>
<dbReference type="GO" id="GO:0016791">
    <property type="term" value="F:phosphatase activity"/>
    <property type="evidence" value="ECO:0007669"/>
    <property type="project" value="UniProtKB-ARBA"/>
</dbReference>
<dbReference type="Gene3D" id="3.30.1240.10">
    <property type="match status" value="1"/>
</dbReference>
<reference evidence="1" key="1">
    <citation type="submission" date="2019-11" db="EMBL/GenBank/DDBJ databases">
        <authorList>
            <person name="Feng L."/>
        </authorList>
    </citation>
    <scope>NUCLEOTIDE SEQUENCE</scope>
    <source>
        <strain evidence="1">AcaccaeLFYP115</strain>
    </source>
</reference>
<protein>
    <submittedName>
        <fullName evidence="1">Bifunctional phosphatase/peptidyl-prolyl cis-trans isomerase</fullName>
    </submittedName>
</protein>
<proteinExistence type="predicted"/>
<dbReference type="InterPro" id="IPR000150">
    <property type="entry name" value="Cof"/>
</dbReference>
<dbReference type="GO" id="GO:0005829">
    <property type="term" value="C:cytosol"/>
    <property type="evidence" value="ECO:0007669"/>
    <property type="project" value="TreeGrafter"/>
</dbReference>
<dbReference type="GO" id="GO:0016853">
    <property type="term" value="F:isomerase activity"/>
    <property type="evidence" value="ECO:0007669"/>
    <property type="project" value="UniProtKB-KW"/>
</dbReference>
<dbReference type="Pfam" id="PF08282">
    <property type="entry name" value="Hydrolase_3"/>
    <property type="match status" value="1"/>
</dbReference>